<dbReference type="InterPro" id="IPR006102">
    <property type="entry name" value="Ig-like_GH2"/>
</dbReference>
<comment type="similarity">
    <text evidence="1">Belongs to the glycosyl hydrolase 2 family.</text>
</comment>
<dbReference type="STRING" id="1348624.GCA_001591545_02613"/>
<dbReference type="Gene3D" id="2.60.120.260">
    <property type="entry name" value="Galactose-binding domain-like"/>
    <property type="match status" value="1"/>
</dbReference>
<evidence type="ECO:0000256" key="2">
    <source>
        <dbReference type="ARBA" id="ARBA00022801"/>
    </source>
</evidence>
<dbReference type="InterPro" id="IPR036156">
    <property type="entry name" value="Beta-gal/glucu_dom_sf"/>
</dbReference>
<dbReference type="SUPFAM" id="SSF51445">
    <property type="entry name" value="(Trans)glycosidases"/>
    <property type="match status" value="1"/>
</dbReference>
<dbReference type="InterPro" id="IPR051913">
    <property type="entry name" value="GH2_Domain-Containing"/>
</dbReference>
<dbReference type="SUPFAM" id="SSF49785">
    <property type="entry name" value="Galactose-binding domain-like"/>
    <property type="match status" value="1"/>
</dbReference>
<evidence type="ECO:0000256" key="3">
    <source>
        <dbReference type="ARBA" id="ARBA00023295"/>
    </source>
</evidence>
<keyword evidence="8" id="KW-1185">Reference proteome</keyword>
<keyword evidence="3 7" id="KW-0326">Glycosidase</keyword>
<evidence type="ECO:0000259" key="6">
    <source>
        <dbReference type="Pfam" id="PF22666"/>
    </source>
</evidence>
<dbReference type="InterPro" id="IPR006103">
    <property type="entry name" value="Glyco_hydro_2_cat"/>
</dbReference>
<dbReference type="GO" id="GO:0005975">
    <property type="term" value="P:carbohydrate metabolic process"/>
    <property type="evidence" value="ECO:0007669"/>
    <property type="project" value="InterPro"/>
</dbReference>
<sequence>MEKLQYPNPQKIRKKWMDLNGKWLFKLDKVESANIAEPIKKEDFNLEITVPYSYMFKKSGIDMEEYFPVVWYYREFQLNKQENKSYILNFEAIDYRCDIWINNVFVYTHEGGHVPFEVDVTNQVSKNNKITIRVEDNNDTNQPIGKQSWKEENFLCWYTRTIGIWQNVWLEETGNTYITNFTMKPNIHASELMIDATINNNKNAFIEAKVSYNGQFITRMTSSFKNRRAKFSIDVSSNSPNFRLFYWHPTDPNLYDIELNIMDENDVLEDSIESYFGMRGIEAHEEKIYINDQAFYQKLILNQGYYPDAGLTGTTDEFLDDLAKIKEMGFNGVRIHQKIESHKLLYLCDKLGLCVWAEMPSIFEFSRMSNESMFKEIHPFVDKHINHPSVITYVVMNESWGVNEISHNEEEQNFVNALYYTVKSLDSTRLVIGNDGWEHTLTDVCTIHDYNTDESTFAASYENKERALKESPSLTSGRKTYCKGYENQRKPFIISEYGGLAYQEDNSKTSWGYGERIQSKDDVLLKIENLTKAVMKIEYCSGFCYTQLTDVEQEVNGLLDHNHDYKFDPKEIKAILESDRQYGFIFK</sequence>
<gene>
    <name evidence="7" type="primary">uidA_1</name>
    <name evidence="7" type="ORF">NCTC4824_00598</name>
</gene>
<dbReference type="Pfam" id="PF02836">
    <property type="entry name" value="Glyco_hydro_2_C"/>
    <property type="match status" value="1"/>
</dbReference>
<evidence type="ECO:0000313" key="8">
    <source>
        <dbReference type="Proteomes" id="UP000249134"/>
    </source>
</evidence>
<dbReference type="InterPro" id="IPR013783">
    <property type="entry name" value="Ig-like_fold"/>
</dbReference>
<name>A0A2X4VLG0_LEDLE</name>
<dbReference type="KEGG" id="blen:NCTC4824_00598"/>
<feature type="domain" description="Glycoside hydrolase family 2 immunoglobulin-like beta-sandwich" evidence="4">
    <location>
        <begin position="176"/>
        <end position="279"/>
    </location>
</feature>
<dbReference type="InterPro" id="IPR008979">
    <property type="entry name" value="Galactose-bd-like_sf"/>
</dbReference>
<dbReference type="SUPFAM" id="SSF49303">
    <property type="entry name" value="beta-Galactosidase/glucuronidase domain"/>
    <property type="match status" value="1"/>
</dbReference>
<dbReference type="InterPro" id="IPR054593">
    <property type="entry name" value="Beta-mannosidase-like_N2"/>
</dbReference>
<dbReference type="RefSeq" id="WP_066142642.1">
    <property type="nucleotide sequence ID" value="NZ_CBCSGM010000002.1"/>
</dbReference>
<feature type="domain" description="Beta-mannosidase-like galactose-binding" evidence="6">
    <location>
        <begin position="71"/>
        <end position="147"/>
    </location>
</feature>
<dbReference type="PANTHER" id="PTHR42732:SF3">
    <property type="entry name" value="HYDROLASE"/>
    <property type="match status" value="1"/>
</dbReference>
<reference evidence="7 8" key="1">
    <citation type="submission" date="2018-06" db="EMBL/GenBank/DDBJ databases">
        <authorList>
            <consortium name="Pathogen Informatics"/>
            <person name="Doyle S."/>
        </authorList>
    </citation>
    <scope>NUCLEOTIDE SEQUENCE [LARGE SCALE GENOMIC DNA]</scope>
    <source>
        <strain evidence="7 8">NCTC4824</strain>
    </source>
</reference>
<dbReference type="Gene3D" id="3.20.20.80">
    <property type="entry name" value="Glycosidases"/>
    <property type="match status" value="1"/>
</dbReference>
<protein>
    <submittedName>
        <fullName evidence="7">Beta-galactosidase</fullName>
        <ecNumber evidence="7">3.2.1.31</ecNumber>
    </submittedName>
</protein>
<keyword evidence="2 7" id="KW-0378">Hydrolase</keyword>
<evidence type="ECO:0000259" key="4">
    <source>
        <dbReference type="Pfam" id="PF00703"/>
    </source>
</evidence>
<dbReference type="Pfam" id="PF22666">
    <property type="entry name" value="Glyco_hydro_2_N2"/>
    <property type="match status" value="1"/>
</dbReference>
<dbReference type="EC" id="3.2.1.31" evidence="7"/>
<dbReference type="InterPro" id="IPR017853">
    <property type="entry name" value="GH"/>
</dbReference>
<feature type="domain" description="Glycoside hydrolase family 2 catalytic" evidence="5">
    <location>
        <begin position="282"/>
        <end position="499"/>
    </location>
</feature>
<evidence type="ECO:0000256" key="1">
    <source>
        <dbReference type="ARBA" id="ARBA00007401"/>
    </source>
</evidence>
<accession>A0A2X4VLG0</accession>
<dbReference type="Gene3D" id="2.60.40.10">
    <property type="entry name" value="Immunoglobulins"/>
    <property type="match status" value="1"/>
</dbReference>
<evidence type="ECO:0000259" key="5">
    <source>
        <dbReference type="Pfam" id="PF02836"/>
    </source>
</evidence>
<dbReference type="Pfam" id="PF00703">
    <property type="entry name" value="Glyco_hydro_2"/>
    <property type="match status" value="1"/>
</dbReference>
<organism evidence="7 8">
    <name type="scientific">Lederbergia lenta</name>
    <name type="common">Bacillus lentus</name>
    <dbReference type="NCBI Taxonomy" id="1467"/>
    <lineage>
        <taxon>Bacteria</taxon>
        <taxon>Bacillati</taxon>
        <taxon>Bacillota</taxon>
        <taxon>Bacilli</taxon>
        <taxon>Bacillales</taxon>
        <taxon>Bacillaceae</taxon>
        <taxon>Lederbergia</taxon>
    </lineage>
</organism>
<dbReference type="AlphaFoldDB" id="A0A2X4VLG0"/>
<dbReference type="EMBL" id="LS483476">
    <property type="protein sequence ID" value="SQI52987.1"/>
    <property type="molecule type" value="Genomic_DNA"/>
</dbReference>
<dbReference type="Proteomes" id="UP000249134">
    <property type="component" value="Chromosome 1"/>
</dbReference>
<evidence type="ECO:0000313" key="7">
    <source>
        <dbReference type="EMBL" id="SQI52987.1"/>
    </source>
</evidence>
<dbReference type="PANTHER" id="PTHR42732">
    <property type="entry name" value="BETA-GALACTOSIDASE"/>
    <property type="match status" value="1"/>
</dbReference>
<dbReference type="GO" id="GO:0004566">
    <property type="term" value="F:beta-glucuronidase activity"/>
    <property type="evidence" value="ECO:0007669"/>
    <property type="project" value="UniProtKB-EC"/>
</dbReference>
<proteinExistence type="inferred from homology"/>